<comment type="caution">
    <text evidence="2">The sequence shown here is derived from an EMBL/GenBank/DDBJ whole genome shotgun (WGS) entry which is preliminary data.</text>
</comment>
<evidence type="ECO:0000313" key="2">
    <source>
        <dbReference type="EMBL" id="KRL20450.1"/>
    </source>
</evidence>
<protein>
    <submittedName>
        <fullName evidence="2">Uncharacterized protein</fullName>
    </submittedName>
</protein>
<dbReference type="AlphaFoldDB" id="A0A0R1NS49"/>
<dbReference type="EMBL" id="AZEL01000062">
    <property type="protein sequence ID" value="KRL20450.1"/>
    <property type="molecule type" value="Genomic_DNA"/>
</dbReference>
<evidence type="ECO:0000256" key="1">
    <source>
        <dbReference type="SAM" id="Phobius"/>
    </source>
</evidence>
<organism evidence="2 3">
    <name type="scientific">Lactobacillus gallinarum DSM 10532 = JCM 2011</name>
    <dbReference type="NCBI Taxonomy" id="1423748"/>
    <lineage>
        <taxon>Bacteria</taxon>
        <taxon>Bacillati</taxon>
        <taxon>Bacillota</taxon>
        <taxon>Bacilli</taxon>
        <taxon>Lactobacillales</taxon>
        <taxon>Lactobacillaceae</taxon>
        <taxon>Lactobacillus</taxon>
    </lineage>
</organism>
<keyword evidence="1" id="KW-0812">Transmembrane</keyword>
<gene>
    <name evidence="2" type="ORF">FC37_GL000074</name>
</gene>
<proteinExistence type="predicted"/>
<dbReference type="PATRIC" id="fig|1423748.3.peg.80"/>
<reference evidence="2 3" key="1">
    <citation type="journal article" date="2015" name="Genome Announc.">
        <title>Expanding the biotechnology potential of lactobacilli through comparative genomics of 213 strains and associated genera.</title>
        <authorList>
            <person name="Sun Z."/>
            <person name="Harris H.M."/>
            <person name="McCann A."/>
            <person name="Guo C."/>
            <person name="Argimon S."/>
            <person name="Zhang W."/>
            <person name="Yang X."/>
            <person name="Jeffery I.B."/>
            <person name="Cooney J.C."/>
            <person name="Kagawa T.F."/>
            <person name="Liu W."/>
            <person name="Song Y."/>
            <person name="Salvetti E."/>
            <person name="Wrobel A."/>
            <person name="Rasinkangas P."/>
            <person name="Parkhill J."/>
            <person name="Rea M.C."/>
            <person name="O'Sullivan O."/>
            <person name="Ritari J."/>
            <person name="Douillard F.P."/>
            <person name="Paul Ross R."/>
            <person name="Yang R."/>
            <person name="Briner A.E."/>
            <person name="Felis G.E."/>
            <person name="de Vos W.M."/>
            <person name="Barrangou R."/>
            <person name="Klaenhammer T.R."/>
            <person name="Caufield P.W."/>
            <person name="Cui Y."/>
            <person name="Zhang H."/>
            <person name="O'Toole P.W."/>
        </authorList>
    </citation>
    <scope>NUCLEOTIDE SEQUENCE [LARGE SCALE GENOMIC DNA]</scope>
    <source>
        <strain evidence="2 3">DSM 10532</strain>
    </source>
</reference>
<dbReference type="Proteomes" id="UP000051311">
    <property type="component" value="Unassembled WGS sequence"/>
</dbReference>
<sequence length="54" mass="6354">MAAISYLRCLSIKNNNTKKDNTKTNEAKWQRSLAIIFLIFGILLVVYSIYLRRF</sequence>
<name>A0A0R1NS49_9LACO</name>
<keyword evidence="1" id="KW-0472">Membrane</keyword>
<feature type="transmembrane region" description="Helical" evidence="1">
    <location>
        <begin position="33"/>
        <end position="51"/>
    </location>
</feature>
<dbReference type="eggNOG" id="ENOG5030AIV">
    <property type="taxonomic scope" value="Bacteria"/>
</dbReference>
<keyword evidence="1" id="KW-1133">Transmembrane helix</keyword>
<accession>A0A0R1NS49</accession>
<evidence type="ECO:0000313" key="3">
    <source>
        <dbReference type="Proteomes" id="UP000051311"/>
    </source>
</evidence>